<proteinExistence type="inferred from homology"/>
<dbReference type="PANTHER" id="PTHR43806:SF11">
    <property type="entry name" value="CEREVISIN-RELATED"/>
    <property type="match status" value="1"/>
</dbReference>
<evidence type="ECO:0000313" key="9">
    <source>
        <dbReference type="EMBL" id="MDR7383573.1"/>
    </source>
</evidence>
<evidence type="ECO:0000256" key="4">
    <source>
        <dbReference type="ARBA" id="ARBA00022825"/>
    </source>
</evidence>
<dbReference type="GO" id="GO:0006508">
    <property type="term" value="P:proteolysis"/>
    <property type="evidence" value="ECO:0007669"/>
    <property type="project" value="UniProtKB-KW"/>
</dbReference>
<reference evidence="9 10" key="1">
    <citation type="submission" date="2023-07" db="EMBL/GenBank/DDBJ databases">
        <title>Sequencing the genomes of 1000 actinobacteria strains.</title>
        <authorList>
            <person name="Klenk H.-P."/>
        </authorList>
    </citation>
    <scope>NUCLEOTIDE SEQUENCE [LARGE SCALE GENOMIC DNA]</scope>
    <source>
        <strain evidence="9 10">DSM 45554</strain>
    </source>
</reference>
<keyword evidence="2 5" id="KW-0645">Protease</keyword>
<feature type="domain" description="Peptidase S8/S53" evidence="8">
    <location>
        <begin position="209"/>
        <end position="468"/>
    </location>
</feature>
<dbReference type="PANTHER" id="PTHR43806">
    <property type="entry name" value="PEPTIDASE S8"/>
    <property type="match status" value="1"/>
</dbReference>
<evidence type="ECO:0000256" key="6">
    <source>
        <dbReference type="SAM" id="MobiDB-lite"/>
    </source>
</evidence>
<dbReference type="EMBL" id="JAVDYE010000001">
    <property type="protein sequence ID" value="MDR7383573.1"/>
    <property type="molecule type" value="Genomic_DNA"/>
</dbReference>
<protein>
    <submittedName>
        <fullName evidence="9">Subtilisin family serine protease</fullName>
    </submittedName>
</protein>
<dbReference type="GO" id="GO:0008233">
    <property type="term" value="F:peptidase activity"/>
    <property type="evidence" value="ECO:0007669"/>
    <property type="project" value="UniProtKB-KW"/>
</dbReference>
<dbReference type="RefSeq" id="WP_274998000.1">
    <property type="nucleotide sequence ID" value="NZ_JAJQQP010000019.1"/>
</dbReference>
<feature type="active site" description="Charge relay system" evidence="5">
    <location>
        <position position="260"/>
    </location>
</feature>
<evidence type="ECO:0000259" key="8">
    <source>
        <dbReference type="Pfam" id="PF00082"/>
    </source>
</evidence>
<organism evidence="9 10">
    <name type="scientific">Promicromonospora iranensis</name>
    <dbReference type="NCBI Taxonomy" id="1105144"/>
    <lineage>
        <taxon>Bacteria</taxon>
        <taxon>Bacillati</taxon>
        <taxon>Actinomycetota</taxon>
        <taxon>Actinomycetes</taxon>
        <taxon>Micrococcales</taxon>
        <taxon>Promicromonosporaceae</taxon>
        <taxon>Promicromonospora</taxon>
    </lineage>
</organism>
<name>A0ABU2CQF8_9MICO</name>
<sequence>MHRRTFVTRAVASAAAVAFLASPAAAVAAPDPAPGDRSGVRPSATAGRGEPGLQAPRAAVDPADKITPAAARAFRAEGETDFWLRFAEEPDLSAAGGITSWSERGEYVHDTLVAAAEASQEQAIAALEKSGTEYTSFWATNAILVEDGSLDQAVDLAADTQVLEVRPTTRHVIDEPETTDGAVPNAAANSTYGIKAINADDVWRRGATGDGIVVAGLDSGVSRTHPALAAQYRGATSGNNYNWFDAARVGASAPRDDHGHGTHTMGTMVGTDDGAMNIGVAPGAQWIATNGCADDCADAALIASGQWILAPTRLDGSAPDAAQRPHVVNNSWGLSFSTDPFMEDVISAWEAAGIFSTWANGNEGEYGCESSGSPGSRTLSYSVGAFTPTGAIASFSSRGPGQSGTVKPDIAAPGEKVRSAVPGGRYEQWSGTSMAAPHVAGAVALLWDAVPELVGDVTRTRAILDGSAADVRDTSCGGTTDDNNVWGEGKLDVLAAYELAQAQAFAASPEPVVSGAQTKVGVQLTATVPAWSPAASFTYQWRRDGAKILGATKNTYTPRGADAGSRLSVTVLGSATGRTPTARTSAETAVVAPGVMTATRPTISPAAKVGTTLYAKSGAWTSGTTFTYQWLANGTPVSGARSFTFVPTSSHRGKQLTVTITGKRPGYVSETRTSPAVTVGYGTFSARYPRIIGNVARGATVKASTPQWVPARSTTSYTWKIDGRAISGATGSSFRVPSSYATGRVLTVTVKGQRAGFTTKSLESIGYKVGKPYTRAPFPKLSGTARVGSVLTLNPGTWSPSAGLSYRWFASGEPIAGVTGKTYRLKGSDYGKEIVATVTARKSGYATTSRTTSPTAAVGKPLTAIPANGGYLVGSGSVAAGTYVAAAGSRSCAWTRESRSAVLGADFGSGQRIATVKSTDYGFWSDSCGPWAKYYSGMTKPRTSTAANGVYVLGDQLQRGVYVTTGPADPAAGVCYYAVINEFTGLESRANLASYGEAADPRTITLPSGAKGFETLNCTWRRVS</sequence>
<feature type="active site" description="Charge relay system" evidence="5">
    <location>
        <position position="218"/>
    </location>
</feature>
<dbReference type="Gene3D" id="2.60.40.2700">
    <property type="match status" value="4"/>
</dbReference>
<dbReference type="Pfam" id="PF00082">
    <property type="entry name" value="Peptidase_S8"/>
    <property type="match status" value="1"/>
</dbReference>
<feature type="chain" id="PRO_5047258238" evidence="7">
    <location>
        <begin position="29"/>
        <end position="1024"/>
    </location>
</feature>
<evidence type="ECO:0000256" key="3">
    <source>
        <dbReference type="ARBA" id="ARBA00022801"/>
    </source>
</evidence>
<evidence type="ECO:0000256" key="5">
    <source>
        <dbReference type="PROSITE-ProRule" id="PRU01240"/>
    </source>
</evidence>
<dbReference type="InterPro" id="IPR050131">
    <property type="entry name" value="Peptidase_S8_subtilisin-like"/>
</dbReference>
<dbReference type="InterPro" id="IPR015500">
    <property type="entry name" value="Peptidase_S8_subtilisin-rel"/>
</dbReference>
<dbReference type="SUPFAM" id="SSF52743">
    <property type="entry name" value="Subtilisin-like"/>
    <property type="match status" value="1"/>
</dbReference>
<dbReference type="InterPro" id="IPR023828">
    <property type="entry name" value="Peptidase_S8_Ser-AS"/>
</dbReference>
<evidence type="ECO:0000256" key="2">
    <source>
        <dbReference type="ARBA" id="ARBA00022670"/>
    </source>
</evidence>
<accession>A0ABU2CQF8</accession>
<dbReference type="InterPro" id="IPR000209">
    <property type="entry name" value="Peptidase_S8/S53_dom"/>
</dbReference>
<comment type="similarity">
    <text evidence="1 5">Belongs to the peptidase S8 family.</text>
</comment>
<comment type="caution">
    <text evidence="9">The sequence shown here is derived from an EMBL/GenBank/DDBJ whole genome shotgun (WGS) entry which is preliminary data.</text>
</comment>
<dbReference type="InterPro" id="IPR036852">
    <property type="entry name" value="Peptidase_S8/S53_dom_sf"/>
</dbReference>
<keyword evidence="4 5" id="KW-0720">Serine protease</keyword>
<keyword evidence="3 5" id="KW-0378">Hydrolase</keyword>
<feature type="region of interest" description="Disordered" evidence="6">
    <location>
        <begin position="27"/>
        <end position="60"/>
    </location>
</feature>
<gene>
    <name evidence="9" type="ORF">J2S48_003088</name>
</gene>
<keyword evidence="7" id="KW-0732">Signal</keyword>
<dbReference type="Gene3D" id="3.40.50.200">
    <property type="entry name" value="Peptidase S8/S53 domain"/>
    <property type="match status" value="1"/>
</dbReference>
<dbReference type="PROSITE" id="PS51892">
    <property type="entry name" value="SUBTILASE"/>
    <property type="match status" value="1"/>
</dbReference>
<evidence type="ECO:0000313" key="10">
    <source>
        <dbReference type="Proteomes" id="UP001183585"/>
    </source>
</evidence>
<dbReference type="PRINTS" id="PR00723">
    <property type="entry name" value="SUBTILISIN"/>
</dbReference>
<dbReference type="Proteomes" id="UP001183585">
    <property type="component" value="Unassembled WGS sequence"/>
</dbReference>
<evidence type="ECO:0000256" key="1">
    <source>
        <dbReference type="ARBA" id="ARBA00011073"/>
    </source>
</evidence>
<feature type="active site" description="Charge relay system" evidence="5">
    <location>
        <position position="433"/>
    </location>
</feature>
<feature type="signal peptide" evidence="7">
    <location>
        <begin position="1"/>
        <end position="28"/>
    </location>
</feature>
<evidence type="ECO:0000256" key="7">
    <source>
        <dbReference type="SAM" id="SignalP"/>
    </source>
</evidence>
<dbReference type="PROSITE" id="PS00138">
    <property type="entry name" value="SUBTILASE_SER"/>
    <property type="match status" value="1"/>
</dbReference>
<keyword evidence="10" id="KW-1185">Reference proteome</keyword>